<dbReference type="SUPFAM" id="SSF101936">
    <property type="entry name" value="DNA-binding pseudobarrel domain"/>
    <property type="match status" value="3"/>
</dbReference>
<dbReference type="PANTHER" id="PTHR31391:SF167">
    <property type="entry name" value="TF-B3 DOMAIN-CONTAINING PROTEIN"/>
    <property type="match status" value="1"/>
</dbReference>
<feature type="domain" description="TF-B3" evidence="7">
    <location>
        <begin position="246"/>
        <end position="348"/>
    </location>
</feature>
<dbReference type="InterPro" id="IPR003340">
    <property type="entry name" value="B3_DNA-bd"/>
</dbReference>
<keyword evidence="3" id="KW-0238">DNA-binding</keyword>
<evidence type="ECO:0000256" key="3">
    <source>
        <dbReference type="ARBA" id="ARBA00023125"/>
    </source>
</evidence>
<dbReference type="GO" id="GO:0003677">
    <property type="term" value="F:DNA binding"/>
    <property type="evidence" value="ECO:0007669"/>
    <property type="project" value="UniProtKB-KW"/>
</dbReference>
<dbReference type="SMART" id="SM01019">
    <property type="entry name" value="B3"/>
    <property type="match status" value="3"/>
</dbReference>
<dbReference type="AlphaFoldDB" id="A0A835B8J1"/>
<keyword evidence="9" id="KW-1185">Reference proteome</keyword>
<dbReference type="Pfam" id="PF02362">
    <property type="entry name" value="B3"/>
    <property type="match status" value="3"/>
</dbReference>
<evidence type="ECO:0000313" key="9">
    <source>
        <dbReference type="Proteomes" id="UP000636709"/>
    </source>
</evidence>
<dbReference type="CDD" id="cd10017">
    <property type="entry name" value="B3_DNA"/>
    <property type="match status" value="3"/>
</dbReference>
<dbReference type="PROSITE" id="PS50863">
    <property type="entry name" value="B3"/>
    <property type="match status" value="3"/>
</dbReference>
<sequence length="532" mass="60576">MATNGGSRKIPCDCCKRYLDHLDGNNQNMRCLLRQMDANSKHSMVMPNRFVKHFAGKLSGIIKLESPNGSLYDVEVTKRFDKVVLRHGWRDFVDGNHIEENNFFLFRHIENSRFEVLILDADGCEKMLSCAGVSHGVQGKKLDSVYISSSSCHDTMESSASERVIRCEKGGSSHRGKTAKMAATSSSSESSGEDNLSENKSSESGDLQTNPGPGYVLSRGSYLSEAQEERVHALIQEIQPESTVYVAVMRKCHIEQPGSYLAIPKRYALEHFLHERTNVTLQRPGKRKKKWHPIFYKRKDKRMYMLRGQWLDFVRDNHVQEEDICLLVPAKGSRSRRFTFTVYLLRATATHSRGGTALPRVRSCHVRSSTKMASADHIKEESTDGMIEKHSNSGGPSEAPYLVSSRSCLSQSQKKIVDHKVRAIKSEIPIFVTTMKKMNVDVTCHYRLIEFGKQFATSHLPQRGQTVLLQCMKKTWKTKLVIRRRRWFLAGGWSSFARDNGLRVGDICMFELKKNEGELTMKVRIISREQFK</sequence>
<gene>
    <name evidence="8" type="ORF">HU200_044956</name>
</gene>
<dbReference type="Proteomes" id="UP000636709">
    <property type="component" value="Unassembled WGS sequence"/>
</dbReference>
<feature type="compositionally biased region" description="Basic and acidic residues" evidence="6">
    <location>
        <begin position="374"/>
        <end position="391"/>
    </location>
</feature>
<reference evidence="8" key="1">
    <citation type="submission" date="2020-07" db="EMBL/GenBank/DDBJ databases">
        <title>Genome sequence and genetic diversity analysis of an under-domesticated orphan crop, white fonio (Digitaria exilis).</title>
        <authorList>
            <person name="Bennetzen J.L."/>
            <person name="Chen S."/>
            <person name="Ma X."/>
            <person name="Wang X."/>
            <person name="Yssel A.E.J."/>
            <person name="Chaluvadi S.R."/>
            <person name="Johnson M."/>
            <person name="Gangashetty P."/>
            <person name="Hamidou F."/>
            <person name="Sanogo M.D."/>
            <person name="Zwaenepoel A."/>
            <person name="Wallace J."/>
            <person name="Van De Peer Y."/>
            <person name="Van Deynze A."/>
        </authorList>
    </citation>
    <scope>NUCLEOTIDE SEQUENCE</scope>
    <source>
        <tissue evidence="8">Leaves</tissue>
    </source>
</reference>
<dbReference type="PANTHER" id="PTHR31391">
    <property type="entry name" value="B3 DOMAIN-CONTAINING PROTEIN OS11G0197600-RELATED"/>
    <property type="match status" value="1"/>
</dbReference>
<feature type="region of interest" description="Disordered" evidence="6">
    <location>
        <begin position="372"/>
        <end position="398"/>
    </location>
</feature>
<keyword evidence="2" id="KW-0805">Transcription regulation</keyword>
<organism evidence="8 9">
    <name type="scientific">Digitaria exilis</name>
    <dbReference type="NCBI Taxonomy" id="1010633"/>
    <lineage>
        <taxon>Eukaryota</taxon>
        <taxon>Viridiplantae</taxon>
        <taxon>Streptophyta</taxon>
        <taxon>Embryophyta</taxon>
        <taxon>Tracheophyta</taxon>
        <taxon>Spermatophyta</taxon>
        <taxon>Magnoliopsida</taxon>
        <taxon>Liliopsida</taxon>
        <taxon>Poales</taxon>
        <taxon>Poaceae</taxon>
        <taxon>PACMAD clade</taxon>
        <taxon>Panicoideae</taxon>
        <taxon>Panicodae</taxon>
        <taxon>Paniceae</taxon>
        <taxon>Anthephorinae</taxon>
        <taxon>Digitaria</taxon>
    </lineage>
</organism>
<dbReference type="GO" id="GO:0005634">
    <property type="term" value="C:nucleus"/>
    <property type="evidence" value="ECO:0007669"/>
    <property type="project" value="UniProtKB-SubCell"/>
</dbReference>
<feature type="compositionally biased region" description="Polar residues" evidence="6">
    <location>
        <begin position="202"/>
        <end position="211"/>
    </location>
</feature>
<dbReference type="InterPro" id="IPR015300">
    <property type="entry name" value="DNA-bd_pseudobarrel_sf"/>
</dbReference>
<evidence type="ECO:0000259" key="7">
    <source>
        <dbReference type="PROSITE" id="PS50863"/>
    </source>
</evidence>
<accession>A0A835B8J1</accession>
<dbReference type="OrthoDB" id="660291at2759"/>
<evidence type="ECO:0000256" key="1">
    <source>
        <dbReference type="ARBA" id="ARBA00004123"/>
    </source>
</evidence>
<comment type="caution">
    <text evidence="8">The sequence shown here is derived from an EMBL/GenBank/DDBJ whole genome shotgun (WGS) entry which is preliminary data.</text>
</comment>
<feature type="domain" description="TF-B3" evidence="7">
    <location>
        <begin position="29"/>
        <end position="122"/>
    </location>
</feature>
<dbReference type="InterPro" id="IPR044837">
    <property type="entry name" value="REM16-like"/>
</dbReference>
<name>A0A835B8J1_9POAL</name>
<evidence type="ECO:0000313" key="8">
    <source>
        <dbReference type="EMBL" id="KAF8683099.1"/>
    </source>
</evidence>
<comment type="subcellular location">
    <subcellularLocation>
        <location evidence="1">Nucleus</location>
    </subcellularLocation>
</comment>
<evidence type="ECO:0000256" key="4">
    <source>
        <dbReference type="ARBA" id="ARBA00023163"/>
    </source>
</evidence>
<feature type="domain" description="TF-B3" evidence="7">
    <location>
        <begin position="434"/>
        <end position="529"/>
    </location>
</feature>
<keyword evidence="4" id="KW-0804">Transcription</keyword>
<keyword evidence="5" id="KW-0539">Nucleus</keyword>
<proteinExistence type="predicted"/>
<evidence type="ECO:0000256" key="5">
    <source>
        <dbReference type="ARBA" id="ARBA00023242"/>
    </source>
</evidence>
<dbReference type="EMBL" id="JACEFO010002103">
    <property type="protein sequence ID" value="KAF8683099.1"/>
    <property type="molecule type" value="Genomic_DNA"/>
</dbReference>
<dbReference type="Gene3D" id="2.40.330.10">
    <property type="entry name" value="DNA-binding pseudobarrel domain"/>
    <property type="match status" value="3"/>
</dbReference>
<protein>
    <recommendedName>
        <fullName evidence="7">TF-B3 domain-containing protein</fullName>
    </recommendedName>
</protein>
<evidence type="ECO:0000256" key="6">
    <source>
        <dbReference type="SAM" id="MobiDB-lite"/>
    </source>
</evidence>
<feature type="region of interest" description="Disordered" evidence="6">
    <location>
        <begin position="168"/>
        <end position="213"/>
    </location>
</feature>
<evidence type="ECO:0000256" key="2">
    <source>
        <dbReference type="ARBA" id="ARBA00023015"/>
    </source>
</evidence>